<dbReference type="Pfam" id="PF00005">
    <property type="entry name" value="ABC_tran"/>
    <property type="match status" value="1"/>
</dbReference>
<comment type="caution">
    <text evidence="4">The sequence shown here is derived from an EMBL/GenBank/DDBJ whole genome shotgun (WGS) entry which is preliminary data.</text>
</comment>
<keyword evidence="5" id="KW-1185">Reference proteome</keyword>
<evidence type="ECO:0000256" key="2">
    <source>
        <dbReference type="ARBA" id="ARBA00022840"/>
    </source>
</evidence>
<dbReference type="InterPro" id="IPR027417">
    <property type="entry name" value="P-loop_NTPase"/>
</dbReference>
<dbReference type="PANTHER" id="PTHR43582">
    <property type="entry name" value="LINEARMYCIN RESISTANCE ATP-BINDING PROTEIN LNRL"/>
    <property type="match status" value="1"/>
</dbReference>
<evidence type="ECO:0000313" key="4">
    <source>
        <dbReference type="EMBL" id="REA59480.1"/>
    </source>
</evidence>
<dbReference type="InterPro" id="IPR017871">
    <property type="entry name" value="ABC_transporter-like_CS"/>
</dbReference>
<proteinExistence type="predicted"/>
<dbReference type="InterPro" id="IPR003593">
    <property type="entry name" value="AAA+_ATPase"/>
</dbReference>
<name>A0A3D8Y9A4_9BACT</name>
<keyword evidence="1" id="KW-0547">Nucleotide-binding</keyword>
<organism evidence="4 5">
    <name type="scientific">Dyadobacter luteus</name>
    <dbReference type="NCBI Taxonomy" id="2259619"/>
    <lineage>
        <taxon>Bacteria</taxon>
        <taxon>Pseudomonadati</taxon>
        <taxon>Bacteroidota</taxon>
        <taxon>Cytophagia</taxon>
        <taxon>Cytophagales</taxon>
        <taxon>Spirosomataceae</taxon>
        <taxon>Dyadobacter</taxon>
    </lineage>
</organism>
<sequence length="249" mass="27588">MIQPPAIEIQQVSHKYKSASENTLTDISLDIFESDVFGLLGPNGAGKTTLISILCGIIPHSFGGVNFYDRGKEVSDTERRSLIGFVPQEYAFYHELTARQNLDYFGAMYNLKKTDLVERREELLEVLGLTKAADKAVGTFSGGMKRRVNLAIGIIHKPGILFLDEPTVGVDVQSKNAIIRYLQQLNQAGTTIVYTSHHMSEAEEFCNRIALIDHGKVIAHGGLTELKTENKVGDLQSLFIKLTGEAYRD</sequence>
<dbReference type="SUPFAM" id="SSF52540">
    <property type="entry name" value="P-loop containing nucleoside triphosphate hydrolases"/>
    <property type="match status" value="1"/>
</dbReference>
<dbReference type="EMBL" id="QNUL01000015">
    <property type="protein sequence ID" value="REA59480.1"/>
    <property type="molecule type" value="Genomic_DNA"/>
</dbReference>
<dbReference type="Gene3D" id="3.40.50.300">
    <property type="entry name" value="P-loop containing nucleotide triphosphate hydrolases"/>
    <property type="match status" value="1"/>
</dbReference>
<dbReference type="PROSITE" id="PS00211">
    <property type="entry name" value="ABC_TRANSPORTER_1"/>
    <property type="match status" value="1"/>
</dbReference>
<dbReference type="OrthoDB" id="9808363at2"/>
<gene>
    <name evidence="4" type="ORF">DSL64_17670</name>
</gene>
<dbReference type="PROSITE" id="PS50893">
    <property type="entry name" value="ABC_TRANSPORTER_2"/>
    <property type="match status" value="1"/>
</dbReference>
<dbReference type="Proteomes" id="UP000256373">
    <property type="component" value="Unassembled WGS sequence"/>
</dbReference>
<keyword evidence="2 4" id="KW-0067">ATP-binding</keyword>
<accession>A0A3D8Y9A4</accession>
<dbReference type="AlphaFoldDB" id="A0A3D8Y9A4"/>
<dbReference type="SMART" id="SM00382">
    <property type="entry name" value="AAA"/>
    <property type="match status" value="1"/>
</dbReference>
<dbReference type="GO" id="GO:0005524">
    <property type="term" value="F:ATP binding"/>
    <property type="evidence" value="ECO:0007669"/>
    <property type="project" value="UniProtKB-KW"/>
</dbReference>
<protein>
    <submittedName>
        <fullName evidence="4">ABC transporter ATP-binding protein</fullName>
    </submittedName>
</protein>
<dbReference type="GO" id="GO:0016887">
    <property type="term" value="F:ATP hydrolysis activity"/>
    <property type="evidence" value="ECO:0007669"/>
    <property type="project" value="InterPro"/>
</dbReference>
<dbReference type="PANTHER" id="PTHR43582:SF2">
    <property type="entry name" value="LINEARMYCIN RESISTANCE ATP-BINDING PROTEIN LNRL"/>
    <property type="match status" value="1"/>
</dbReference>
<feature type="domain" description="ABC transporter" evidence="3">
    <location>
        <begin position="7"/>
        <end position="239"/>
    </location>
</feature>
<dbReference type="InterPro" id="IPR003439">
    <property type="entry name" value="ABC_transporter-like_ATP-bd"/>
</dbReference>
<evidence type="ECO:0000256" key="1">
    <source>
        <dbReference type="ARBA" id="ARBA00022741"/>
    </source>
</evidence>
<evidence type="ECO:0000259" key="3">
    <source>
        <dbReference type="PROSITE" id="PS50893"/>
    </source>
</evidence>
<evidence type="ECO:0000313" key="5">
    <source>
        <dbReference type="Proteomes" id="UP000256373"/>
    </source>
</evidence>
<dbReference type="RefSeq" id="WP_115832253.1">
    <property type="nucleotide sequence ID" value="NZ_QNUL01000015.1"/>
</dbReference>
<reference evidence="4 5" key="1">
    <citation type="submission" date="2018-07" db="EMBL/GenBank/DDBJ databases">
        <title>Dyadobacter roseus sp. nov., isolated from rose rhizosphere soil.</title>
        <authorList>
            <person name="Chen L."/>
        </authorList>
    </citation>
    <scope>NUCLEOTIDE SEQUENCE [LARGE SCALE GENOMIC DNA]</scope>
    <source>
        <strain evidence="4 5">RS19</strain>
    </source>
</reference>